<dbReference type="Gene3D" id="3.40.630.30">
    <property type="match status" value="1"/>
</dbReference>
<reference evidence="2 3" key="1">
    <citation type="submission" date="2019-07" db="EMBL/GenBank/DDBJ databases">
        <title>Whole genome shotgun sequence of Actinotalea fermentans NBRC 105374.</title>
        <authorList>
            <person name="Hosoyama A."/>
            <person name="Uohara A."/>
            <person name="Ohji S."/>
            <person name="Ichikawa N."/>
        </authorList>
    </citation>
    <scope>NUCLEOTIDE SEQUENCE [LARGE SCALE GENOMIC DNA]</scope>
    <source>
        <strain evidence="2 3">NBRC 105374</strain>
    </source>
</reference>
<organism evidence="2 3">
    <name type="scientific">Actinotalea fermentans</name>
    <dbReference type="NCBI Taxonomy" id="43671"/>
    <lineage>
        <taxon>Bacteria</taxon>
        <taxon>Bacillati</taxon>
        <taxon>Actinomycetota</taxon>
        <taxon>Actinomycetes</taxon>
        <taxon>Micrococcales</taxon>
        <taxon>Cellulomonadaceae</taxon>
        <taxon>Actinotalea</taxon>
    </lineage>
</organism>
<dbReference type="AlphaFoldDB" id="A0A511YZZ7"/>
<comment type="caution">
    <text evidence="2">The sequence shown here is derived from an EMBL/GenBank/DDBJ whole genome shotgun (WGS) entry which is preliminary data.</text>
</comment>
<dbReference type="SUPFAM" id="SSF55729">
    <property type="entry name" value="Acyl-CoA N-acyltransferases (Nat)"/>
    <property type="match status" value="1"/>
</dbReference>
<dbReference type="PANTHER" id="PTHR13170">
    <property type="entry name" value="O-GLCNACASE"/>
    <property type="match status" value="1"/>
</dbReference>
<dbReference type="EMBL" id="BJYK01000009">
    <property type="protein sequence ID" value="GEN80765.1"/>
    <property type="molecule type" value="Genomic_DNA"/>
</dbReference>
<proteinExistence type="predicted"/>
<feature type="domain" description="N-acetyltransferase" evidence="1">
    <location>
        <begin position="2"/>
        <end position="202"/>
    </location>
</feature>
<dbReference type="Proteomes" id="UP000321484">
    <property type="component" value="Unassembled WGS sequence"/>
</dbReference>
<accession>A0A511YZZ7</accession>
<sequence length="204" mass="22234">MVTLRSYRPDRAQDRADVYDVCVRTAESGGDARGVLSRDDLWGDIFAGPYLALEPELAFVLDDGARVVGYVLGTADTARWAAEQRARWLPTVAARHPLPATPTTREEHLVDLLHHPEYNVRPELADYPAHLHIDVLPEHQGGGHGRALIEAFLGALADRGVPGVHLGVLTANTRARGFYAHLGFHELPVTEPDVVYLGRGGLAA</sequence>
<dbReference type="CDD" id="cd04301">
    <property type="entry name" value="NAT_SF"/>
    <property type="match status" value="1"/>
</dbReference>
<evidence type="ECO:0000313" key="2">
    <source>
        <dbReference type="EMBL" id="GEN80765.1"/>
    </source>
</evidence>
<gene>
    <name evidence="2" type="ORF">AFE02nite_24990</name>
</gene>
<dbReference type="InterPro" id="IPR016181">
    <property type="entry name" value="Acyl_CoA_acyltransferase"/>
</dbReference>
<dbReference type="PANTHER" id="PTHR13170:SF16">
    <property type="entry name" value="PROTEIN O-GLCNACASE"/>
    <property type="match status" value="1"/>
</dbReference>
<evidence type="ECO:0000313" key="3">
    <source>
        <dbReference type="Proteomes" id="UP000321484"/>
    </source>
</evidence>
<dbReference type="InterPro" id="IPR051822">
    <property type="entry name" value="Glycosyl_Hydrolase_84"/>
</dbReference>
<keyword evidence="2" id="KW-0808">Transferase</keyword>
<dbReference type="PROSITE" id="PS51186">
    <property type="entry name" value="GNAT"/>
    <property type="match status" value="1"/>
</dbReference>
<dbReference type="GO" id="GO:0016747">
    <property type="term" value="F:acyltransferase activity, transferring groups other than amino-acyl groups"/>
    <property type="evidence" value="ECO:0007669"/>
    <property type="project" value="InterPro"/>
</dbReference>
<evidence type="ECO:0000259" key="1">
    <source>
        <dbReference type="PROSITE" id="PS51186"/>
    </source>
</evidence>
<dbReference type="InterPro" id="IPR000182">
    <property type="entry name" value="GNAT_dom"/>
</dbReference>
<name>A0A511YZZ7_9CELL</name>
<protein>
    <submittedName>
        <fullName evidence="2">Acetyltransferase</fullName>
    </submittedName>
</protein>
<dbReference type="Pfam" id="PF00583">
    <property type="entry name" value="Acetyltransf_1"/>
    <property type="match status" value="1"/>
</dbReference>
<keyword evidence="3" id="KW-1185">Reference proteome</keyword>